<keyword evidence="1" id="KW-1133">Transmembrane helix</keyword>
<keyword evidence="1" id="KW-0812">Transmembrane</keyword>
<name>A0A6G7KAI4_9LACT</name>
<keyword evidence="3" id="KW-1185">Reference proteome</keyword>
<feature type="transmembrane region" description="Helical" evidence="1">
    <location>
        <begin position="20"/>
        <end position="40"/>
    </location>
</feature>
<keyword evidence="1" id="KW-0472">Membrane</keyword>
<evidence type="ECO:0000313" key="2">
    <source>
        <dbReference type="EMBL" id="QII82279.1"/>
    </source>
</evidence>
<dbReference type="InterPro" id="IPR010380">
    <property type="entry name" value="DUF975"/>
</dbReference>
<gene>
    <name evidence="2" type="ORF">G7057_07435</name>
</gene>
<dbReference type="Pfam" id="PF06161">
    <property type="entry name" value="DUF975"/>
    <property type="match status" value="1"/>
</dbReference>
<reference evidence="2 3" key="1">
    <citation type="journal article" date="2017" name="Int. J. Syst. Evol. Microbiol.">
        <title>Jeotgalibaca porci sp. nov. and Jeotgalibaca arthritidis sp. nov., isolated from pigs, and emended description of the genus Jeotgalibaca.</title>
        <authorList>
            <person name="Zamora L."/>
            <person name="Perez-Sancho M."/>
            <person name="Dominguez L."/>
            <person name="Fernandez-Garayzabal J.F."/>
            <person name="Vela A.I."/>
        </authorList>
    </citation>
    <scope>NUCLEOTIDE SEQUENCE [LARGE SCALE GENOMIC DNA]</scope>
    <source>
        <strain evidence="2 3">CECT 9157</strain>
    </source>
</reference>
<evidence type="ECO:0000256" key="1">
    <source>
        <dbReference type="SAM" id="Phobius"/>
    </source>
</evidence>
<dbReference type="EMBL" id="CP049740">
    <property type="protein sequence ID" value="QII82279.1"/>
    <property type="molecule type" value="Genomic_DNA"/>
</dbReference>
<dbReference type="AlphaFoldDB" id="A0A6G7KAI4"/>
<evidence type="ECO:0000313" key="3">
    <source>
        <dbReference type="Proteomes" id="UP000501451"/>
    </source>
</evidence>
<organism evidence="2 3">
    <name type="scientific">Jeotgalibaca arthritidis</name>
    <dbReference type="NCBI Taxonomy" id="1868794"/>
    <lineage>
        <taxon>Bacteria</taxon>
        <taxon>Bacillati</taxon>
        <taxon>Bacillota</taxon>
        <taxon>Bacilli</taxon>
        <taxon>Lactobacillales</taxon>
        <taxon>Carnobacteriaceae</taxon>
        <taxon>Jeotgalibaca</taxon>
    </lineage>
</organism>
<dbReference type="PANTHER" id="PTHR40076:SF1">
    <property type="entry name" value="MEMBRANE PROTEIN"/>
    <property type="match status" value="1"/>
</dbReference>
<proteinExistence type="predicted"/>
<dbReference type="RefSeq" id="WP_166162443.1">
    <property type="nucleotide sequence ID" value="NZ_CP049740.1"/>
</dbReference>
<dbReference type="KEGG" id="jar:G7057_07435"/>
<feature type="transmembrane region" description="Helical" evidence="1">
    <location>
        <begin position="182"/>
        <end position="204"/>
    </location>
</feature>
<accession>A0A6G7KAI4</accession>
<sequence length="259" mass="29174">MKTNKELRMIGRENLRGNYLTAVSNLILVGVFGLILQSILGKVFGISIIDITADITANDLSDPYGVKQFIITMITSFVSALLTLGLTWGFLDIQDGEKLTVGHLFKPFKEDMGKSIGFSLVKQFLLMLWSLLLIVPGIIKSYSWAMAEFIYYDNRDLAIKDILAESSYIMKGSRWRLFKMDFFYSILYFIPILLWLVFFLVALASQGDNASYVFVFAFLGIFVAVMGLTAVLAFIIEPRRQSARAAFYVDLVGKSNDIV</sequence>
<feature type="transmembrane region" description="Helical" evidence="1">
    <location>
        <begin position="210"/>
        <end position="236"/>
    </location>
</feature>
<dbReference type="Proteomes" id="UP000501451">
    <property type="component" value="Chromosome"/>
</dbReference>
<feature type="transmembrane region" description="Helical" evidence="1">
    <location>
        <begin position="69"/>
        <end position="91"/>
    </location>
</feature>
<feature type="transmembrane region" description="Helical" evidence="1">
    <location>
        <begin position="116"/>
        <end position="139"/>
    </location>
</feature>
<dbReference type="PANTHER" id="PTHR40076">
    <property type="entry name" value="MEMBRANE PROTEIN-RELATED"/>
    <property type="match status" value="1"/>
</dbReference>
<protein>
    <submittedName>
        <fullName evidence="2">DUF975 family protein</fullName>
    </submittedName>
</protein>